<evidence type="ECO:0000256" key="1">
    <source>
        <dbReference type="SAM" id="MobiDB-lite"/>
    </source>
</evidence>
<dbReference type="AlphaFoldDB" id="A0AA48L1V5"/>
<reference evidence="2" key="1">
    <citation type="journal article" date="2023" name="BMC Genomics">
        <title>Chromosome-level genome assemblies of Cutaneotrichosporon spp. (Trichosporonales, Basidiomycota) reveal imbalanced evolution between nucleotide sequences and chromosome synteny.</title>
        <authorList>
            <person name="Kobayashi Y."/>
            <person name="Kayamori A."/>
            <person name="Aoki K."/>
            <person name="Shiwa Y."/>
            <person name="Matsutani M."/>
            <person name="Fujita N."/>
            <person name="Sugita T."/>
            <person name="Iwasaki W."/>
            <person name="Tanaka N."/>
            <person name="Takashima M."/>
        </authorList>
    </citation>
    <scope>NUCLEOTIDE SEQUENCE</scope>
    <source>
        <strain evidence="2">HIS019</strain>
    </source>
</reference>
<dbReference type="EMBL" id="AP028212">
    <property type="protein sequence ID" value="BEI87563.1"/>
    <property type="molecule type" value="Genomic_DNA"/>
</dbReference>
<evidence type="ECO:0000313" key="2">
    <source>
        <dbReference type="EMBL" id="BEI87563.1"/>
    </source>
</evidence>
<feature type="region of interest" description="Disordered" evidence="1">
    <location>
        <begin position="1"/>
        <end position="37"/>
    </location>
</feature>
<proteinExistence type="predicted"/>
<sequence length="185" mass="20647">MSYALPRQPRPPSSGPRGPRGHTMSLSISERGSEAGYDLSRFGNPDYRMARSSPEMLDLEAASRIETLEAQLALARIRIAEFEAADAERRDAEAREAKRVEQCRMWNTVLIAKYGREAELVPMGNILPYIRRAHEVDDLEAVEMLKRIDDLGGSAPDDALQDNLRIYLLSLLGVPPLPAVKLSFL</sequence>
<keyword evidence="3" id="KW-1185">Reference proteome</keyword>
<accession>A0AA48L1V5</accession>
<dbReference type="RefSeq" id="XP_060452829.1">
    <property type="nucleotide sequence ID" value="XM_060598578.1"/>
</dbReference>
<protein>
    <submittedName>
        <fullName evidence="2">Uncharacterized protein</fullName>
    </submittedName>
</protein>
<evidence type="ECO:0000313" key="3">
    <source>
        <dbReference type="Proteomes" id="UP001233271"/>
    </source>
</evidence>
<organism evidence="2 3">
    <name type="scientific">Cutaneotrichosporon cavernicola</name>
    <dbReference type="NCBI Taxonomy" id="279322"/>
    <lineage>
        <taxon>Eukaryota</taxon>
        <taxon>Fungi</taxon>
        <taxon>Dikarya</taxon>
        <taxon>Basidiomycota</taxon>
        <taxon>Agaricomycotina</taxon>
        <taxon>Tremellomycetes</taxon>
        <taxon>Trichosporonales</taxon>
        <taxon>Trichosporonaceae</taxon>
        <taxon>Cutaneotrichosporon</taxon>
    </lineage>
</organism>
<dbReference type="Proteomes" id="UP001233271">
    <property type="component" value="Chromosome 1"/>
</dbReference>
<gene>
    <name evidence="2" type="ORF">CcaverHIS019_0102810</name>
</gene>
<dbReference type="KEGG" id="ccac:CcaHIS019_0102810"/>
<dbReference type="GeneID" id="85491434"/>
<name>A0AA48L1V5_9TREE</name>